<dbReference type="PANTHER" id="PTHR22911:SF79">
    <property type="entry name" value="MOBA-LIKE NTP TRANSFERASE DOMAIN-CONTAINING PROTEIN"/>
    <property type="match status" value="1"/>
</dbReference>
<dbReference type="GO" id="GO:0016020">
    <property type="term" value="C:membrane"/>
    <property type="evidence" value="ECO:0007669"/>
    <property type="project" value="InterPro"/>
</dbReference>
<reference evidence="3 4" key="1">
    <citation type="journal article" date="2015" name="Stand. Genomic Sci.">
        <title>Genomic Encyclopedia of Bacterial and Archaeal Type Strains, Phase III: the genomes of soil and plant-associated and newly described type strains.</title>
        <authorList>
            <person name="Whitman W.B."/>
            <person name="Woyke T."/>
            <person name="Klenk H.P."/>
            <person name="Zhou Y."/>
            <person name="Lilburn T.G."/>
            <person name="Beck B.J."/>
            <person name="De Vos P."/>
            <person name="Vandamme P."/>
            <person name="Eisen J.A."/>
            <person name="Garrity G."/>
            <person name="Hugenholtz P."/>
            <person name="Kyrpides N.C."/>
        </authorList>
    </citation>
    <scope>NUCLEOTIDE SEQUENCE [LARGE SCALE GENOMIC DNA]</scope>
    <source>
        <strain evidence="3 4">CGMCC 1.7271</strain>
    </source>
</reference>
<feature type="transmembrane region" description="Helical" evidence="1">
    <location>
        <begin position="171"/>
        <end position="192"/>
    </location>
</feature>
<feature type="domain" description="EamA" evidence="2">
    <location>
        <begin position="141"/>
        <end position="279"/>
    </location>
</feature>
<feature type="transmembrane region" description="Helical" evidence="1">
    <location>
        <begin position="61"/>
        <end position="79"/>
    </location>
</feature>
<dbReference type="Pfam" id="PF00892">
    <property type="entry name" value="EamA"/>
    <property type="match status" value="2"/>
</dbReference>
<keyword evidence="1" id="KW-0472">Membrane</keyword>
<dbReference type="SUPFAM" id="SSF103481">
    <property type="entry name" value="Multidrug resistance efflux transporter EmrE"/>
    <property type="match status" value="2"/>
</dbReference>
<dbReference type="InterPro" id="IPR037185">
    <property type="entry name" value="EmrE-like"/>
</dbReference>
<gene>
    <name evidence="3" type="ORF">IQ13_0437</name>
</gene>
<dbReference type="EMBL" id="VLLE01000002">
    <property type="protein sequence ID" value="TWI85278.1"/>
    <property type="molecule type" value="Genomic_DNA"/>
</dbReference>
<dbReference type="PANTHER" id="PTHR22911">
    <property type="entry name" value="ACYL-MALONYL CONDENSING ENZYME-RELATED"/>
    <property type="match status" value="1"/>
</dbReference>
<feature type="transmembrane region" description="Helical" evidence="1">
    <location>
        <begin position="85"/>
        <end position="104"/>
    </location>
</feature>
<evidence type="ECO:0000259" key="2">
    <source>
        <dbReference type="Pfam" id="PF00892"/>
    </source>
</evidence>
<dbReference type="Proteomes" id="UP000316167">
    <property type="component" value="Unassembled WGS sequence"/>
</dbReference>
<protein>
    <submittedName>
        <fullName evidence="3">EamA domain-containing membrane protein RarD</fullName>
    </submittedName>
</protein>
<feature type="transmembrane region" description="Helical" evidence="1">
    <location>
        <begin position="268"/>
        <end position="285"/>
    </location>
</feature>
<keyword evidence="4" id="KW-1185">Reference proteome</keyword>
<sequence length="292" mass="33048">MRNAFLQLHAAVFLAGFTGVLGRLIELNEGWLVWYRMLLSAVLLLLLMLLRKQSIRIEKKYLLRCIGIGALIALHWVFFYGSVKYANVSIALVCFAATGSFTAFLEPLILKRRIDLTEVLLGLLVLLGIYLIFHFDVQYKTGILLGVAAAFLSALFPIYNKRLIQHVPVSALTLYELSGGWLLLSLVLPFYLQFSPATKHLPSLNDWFWLLMLALFCTVLAVQLSVNALKKISPFTANLTYNLEPVYGIALAFLIYHEEKELGDGFVWGILLIVASVVIQTVRVWRERRVTK</sequence>
<evidence type="ECO:0000313" key="4">
    <source>
        <dbReference type="Proteomes" id="UP000316167"/>
    </source>
</evidence>
<evidence type="ECO:0000256" key="1">
    <source>
        <dbReference type="SAM" id="Phobius"/>
    </source>
</evidence>
<organism evidence="3 4">
    <name type="scientific">Lacibacter cauensis</name>
    <dbReference type="NCBI Taxonomy" id="510947"/>
    <lineage>
        <taxon>Bacteria</taxon>
        <taxon>Pseudomonadati</taxon>
        <taxon>Bacteroidota</taxon>
        <taxon>Chitinophagia</taxon>
        <taxon>Chitinophagales</taxon>
        <taxon>Chitinophagaceae</taxon>
        <taxon>Lacibacter</taxon>
    </lineage>
</organism>
<feature type="transmembrane region" description="Helical" evidence="1">
    <location>
        <begin position="116"/>
        <end position="135"/>
    </location>
</feature>
<evidence type="ECO:0000313" key="3">
    <source>
        <dbReference type="EMBL" id="TWI85278.1"/>
    </source>
</evidence>
<name>A0A562SW70_9BACT</name>
<accession>A0A562SW70</accession>
<dbReference type="RefSeq" id="WP_144884030.1">
    <property type="nucleotide sequence ID" value="NZ_VLLE01000002.1"/>
</dbReference>
<dbReference type="InterPro" id="IPR000620">
    <property type="entry name" value="EamA_dom"/>
</dbReference>
<feature type="transmembrane region" description="Helical" evidence="1">
    <location>
        <begin position="32"/>
        <end position="49"/>
    </location>
</feature>
<comment type="caution">
    <text evidence="3">The sequence shown here is derived from an EMBL/GenBank/DDBJ whole genome shotgun (WGS) entry which is preliminary data.</text>
</comment>
<dbReference type="AlphaFoldDB" id="A0A562SW70"/>
<feature type="domain" description="EamA" evidence="2">
    <location>
        <begin position="9"/>
        <end position="133"/>
    </location>
</feature>
<keyword evidence="1" id="KW-0812">Transmembrane</keyword>
<feature type="transmembrane region" description="Helical" evidence="1">
    <location>
        <begin position="238"/>
        <end position="256"/>
    </location>
</feature>
<proteinExistence type="predicted"/>
<feature type="transmembrane region" description="Helical" evidence="1">
    <location>
        <begin position="141"/>
        <end position="159"/>
    </location>
</feature>
<dbReference type="OrthoDB" id="9150437at2"/>
<keyword evidence="1" id="KW-1133">Transmembrane helix</keyword>
<feature type="transmembrane region" description="Helical" evidence="1">
    <location>
        <begin position="207"/>
        <end position="226"/>
    </location>
</feature>